<dbReference type="GO" id="GO:0006310">
    <property type="term" value="P:DNA recombination"/>
    <property type="evidence" value="ECO:0007669"/>
    <property type="project" value="UniProtKB-ARBA"/>
</dbReference>
<dbReference type="InterPro" id="IPR041562">
    <property type="entry name" value="MCM_lid"/>
</dbReference>
<evidence type="ECO:0000256" key="3">
    <source>
        <dbReference type="ARBA" id="ARBA00008010"/>
    </source>
</evidence>
<keyword evidence="7 16" id="KW-0378">Hydrolase</keyword>
<dbReference type="FunFam" id="3.40.50.300:FF:002469">
    <property type="entry name" value="Cell division control protein 21"/>
    <property type="match status" value="1"/>
</dbReference>
<dbReference type="Gene3D" id="3.40.50.300">
    <property type="entry name" value="P-loop containing nucleotide triphosphate hydrolases"/>
    <property type="match status" value="1"/>
</dbReference>
<dbReference type="GO" id="GO:0005524">
    <property type="term" value="F:ATP binding"/>
    <property type="evidence" value="ECO:0007669"/>
    <property type="project" value="UniProtKB-KW"/>
</dbReference>
<keyword evidence="8 13" id="KW-0067">ATP-binding</keyword>
<evidence type="ECO:0000256" key="12">
    <source>
        <dbReference type="ARBA" id="ARBA00042306"/>
    </source>
</evidence>
<dbReference type="OrthoDB" id="422555at2759"/>
<keyword evidence="7 16" id="KW-0347">Helicase</keyword>
<dbReference type="InterPro" id="IPR018525">
    <property type="entry name" value="MCM_CS"/>
</dbReference>
<dbReference type="InterPro" id="IPR005123">
    <property type="entry name" value="Oxoglu/Fe-dep_dioxygenase_dom"/>
</dbReference>
<dbReference type="SUPFAM" id="SSF52540">
    <property type="entry name" value="P-loop containing nucleoside triphosphate hydrolases"/>
    <property type="match status" value="1"/>
</dbReference>
<dbReference type="Pfam" id="PF26065">
    <property type="entry name" value="MCM8_N"/>
    <property type="match status" value="1"/>
</dbReference>
<dbReference type="InterPro" id="IPR001208">
    <property type="entry name" value="MCM_dom"/>
</dbReference>
<dbReference type="GO" id="GO:0017116">
    <property type="term" value="F:single-stranded DNA helicase activity"/>
    <property type="evidence" value="ECO:0007669"/>
    <property type="project" value="TreeGrafter"/>
</dbReference>
<dbReference type="CDD" id="cd22247">
    <property type="entry name" value="MCM8_WHD"/>
    <property type="match status" value="1"/>
</dbReference>
<protein>
    <recommendedName>
        <fullName evidence="11">DNA helicase MCM8</fullName>
        <ecNumber evidence="4">3.6.4.12</ecNumber>
    </recommendedName>
    <alternativeName>
        <fullName evidence="12">Minichromosome maintenance 8</fullName>
    </alternativeName>
</protein>
<evidence type="ECO:0000256" key="6">
    <source>
        <dbReference type="ARBA" id="ARBA00022741"/>
    </source>
</evidence>
<dbReference type="InterPro" id="IPR037151">
    <property type="entry name" value="AlkB-like_sf"/>
</dbReference>
<keyword evidence="9 13" id="KW-0238">DNA-binding</keyword>
<dbReference type="GO" id="GO:0003697">
    <property type="term" value="F:single-stranded DNA binding"/>
    <property type="evidence" value="ECO:0007669"/>
    <property type="project" value="TreeGrafter"/>
</dbReference>
<dbReference type="InterPro" id="IPR033762">
    <property type="entry name" value="MCM_OB"/>
</dbReference>
<dbReference type="Pfam" id="PF17855">
    <property type="entry name" value="MCM_lid"/>
    <property type="match status" value="1"/>
</dbReference>
<evidence type="ECO:0000256" key="2">
    <source>
        <dbReference type="ARBA" id="ARBA00004123"/>
    </source>
</evidence>
<dbReference type="Gene3D" id="2.20.28.10">
    <property type="match status" value="1"/>
</dbReference>
<dbReference type="EC" id="3.6.4.12" evidence="4"/>
<dbReference type="PANTHER" id="PTHR11630">
    <property type="entry name" value="DNA REPLICATION LICENSING FACTOR MCM FAMILY MEMBER"/>
    <property type="match status" value="1"/>
</dbReference>
<dbReference type="PRINTS" id="PR01657">
    <property type="entry name" value="MCMFAMILY"/>
</dbReference>
<dbReference type="GO" id="GO:0005634">
    <property type="term" value="C:nucleus"/>
    <property type="evidence" value="ECO:0007669"/>
    <property type="project" value="UniProtKB-SubCell"/>
</dbReference>
<evidence type="ECO:0000256" key="8">
    <source>
        <dbReference type="ARBA" id="ARBA00022840"/>
    </source>
</evidence>
<dbReference type="InterPro" id="IPR031327">
    <property type="entry name" value="MCM"/>
</dbReference>
<sequence>MSNPNQNKWRGGRHWKKYINKNNQPKNTNNVECNVNTNIEHFQDCPFLGWQLYFPNEKYDGNSITVKYILACVLFLNTHEQSISIEQLVENKSYLLNVDSLNQDEDFSSTWLHFWDDLTNRPKYTLKCLGLAIHQYALEELNKNIHDDCTKFKNLSMIHPRIINFGPIFHLKNLRADTDGKLILVHGTVIKASSLKFQCLWLGFTCNTCGSIQNVKQPDGIFLKPKQCSNAVCRIRSFSICRNSPLTQTINCQTIRVQELQSDDQRESGRVPRTVECELTNDLVYTCIPGDVVTVIGIVKKKLCNSGKQNAQSKESNIFMQYIEVVSIQNNKNQSKGKVTSTTFQFTMRDYYCIQKLHSKPYLFELMVNSICPGIYGHEMVKAGILLSLFGGSNCTLNQTRGDIHILVIGDPGLGKSQMLQSVCNISPRGVFVCGSTCSSAGLTVSLTREKGIDFSLEAGAVVLADQGVCCIDEFDKMTQDHNTLLEAMEQQTISIAKGGVICSLPCRTTIMAAANPIGGHYDSSKSVLDNLKMSQAMLSRFDLIFLLIDTPNELTDKHLTEHVLNIHTNKVKQTQNINNSEEINSSLKERFSQFSKSSDYISQAELRKYIAYARKYVSSPTLSNEAKEMLQQFFIELRTNNLSFGIPITVRQLESCIRLAQARAKVELREEVTAKDAYEVIELINFSLVKTQCDEFSGFGFKKSNKKTGIRAQSRKLLAELQRHGKKERIFSIDQMKLFSKQLNIATLDFYNIVDLLNNEAIIIKKGNNMYELKMDRSKLCGCKGVRTCFTCEKEFNLTPTVNSEDLKKLSSASYCSYCNLLWSGWNAYEYKNHPNHTGTSYYLDGIFIEHEFITEEEETTLMKNLDVMPWDVSQSGRRKQNFGPKCNFKKRRLSMGNFNGFPISTKFVQDRFDKIPIMKDYFTIEQCSLEYRPEIGASIDPHVDDCWIWGERIVTLSLQSDTVLTLTPHEIKYSNQYNIDYIPNGKYLPIPVNRANYPIDVVRILMPRRSLLVLYGTPRYLWEHCILREDIHERRVCIAYREFTLPYLKGGEKYTESCDILEKAKCFW</sequence>
<evidence type="ECO:0000256" key="7">
    <source>
        <dbReference type="ARBA" id="ARBA00022806"/>
    </source>
</evidence>
<dbReference type="Pfam" id="PF00493">
    <property type="entry name" value="MCM"/>
    <property type="match status" value="1"/>
</dbReference>
<dbReference type="EMBL" id="VUJU01003344">
    <property type="protein sequence ID" value="KAF0758257.1"/>
    <property type="molecule type" value="Genomic_DNA"/>
</dbReference>
<dbReference type="PROSITE" id="PS51471">
    <property type="entry name" value="FE2OG_OXY"/>
    <property type="match status" value="1"/>
</dbReference>
<dbReference type="AlphaFoldDB" id="A0A6G0YLY8"/>
<keyword evidence="6 13" id="KW-0547">Nucleotide-binding</keyword>
<evidence type="ECO:0000256" key="11">
    <source>
        <dbReference type="ARBA" id="ARBA00041084"/>
    </source>
</evidence>
<accession>A0A6G0YLY8</accession>
<comment type="caution">
    <text evidence="16">The sequence shown here is derived from an EMBL/GenBank/DDBJ whole genome shotgun (WGS) entry which is preliminary data.</text>
</comment>
<comment type="subcellular location">
    <subcellularLocation>
        <location evidence="2">Nucleus</location>
    </subcellularLocation>
</comment>
<evidence type="ECO:0000256" key="9">
    <source>
        <dbReference type="ARBA" id="ARBA00023125"/>
    </source>
</evidence>
<dbReference type="Proteomes" id="UP000478052">
    <property type="component" value="Unassembled WGS sequence"/>
</dbReference>
<dbReference type="Pfam" id="PF17207">
    <property type="entry name" value="MCM_OB"/>
    <property type="match status" value="1"/>
</dbReference>
<dbReference type="PANTHER" id="PTHR11630:SF47">
    <property type="entry name" value="DNA HELICASE MCM8"/>
    <property type="match status" value="1"/>
</dbReference>
<evidence type="ECO:0000259" key="14">
    <source>
        <dbReference type="PROSITE" id="PS50051"/>
    </source>
</evidence>
<dbReference type="PROSITE" id="PS50051">
    <property type="entry name" value="MCM_2"/>
    <property type="match status" value="1"/>
</dbReference>
<gene>
    <name evidence="16" type="ORF">FWK35_00009119</name>
</gene>
<evidence type="ECO:0000256" key="10">
    <source>
        <dbReference type="ARBA" id="ARBA00023242"/>
    </source>
</evidence>
<dbReference type="Pfam" id="PF25051">
    <property type="entry name" value="WHD_MCM8"/>
    <property type="match status" value="1"/>
</dbReference>
<comment type="cofactor">
    <cofactor evidence="1">
        <name>Fe(2+)</name>
        <dbReference type="ChEBI" id="CHEBI:29033"/>
    </cofactor>
</comment>
<dbReference type="GO" id="GO:0042555">
    <property type="term" value="C:MCM complex"/>
    <property type="evidence" value="ECO:0007669"/>
    <property type="project" value="TreeGrafter"/>
</dbReference>
<name>A0A6G0YLY8_APHCR</name>
<dbReference type="SMART" id="SM00350">
    <property type="entry name" value="MCM"/>
    <property type="match status" value="1"/>
</dbReference>
<evidence type="ECO:0000256" key="5">
    <source>
        <dbReference type="ARBA" id="ARBA00022705"/>
    </source>
</evidence>
<feature type="domain" description="MCM C-terminal AAA(+) ATPase" evidence="14">
    <location>
        <begin position="363"/>
        <end position="564"/>
    </location>
</feature>
<evidence type="ECO:0000259" key="15">
    <source>
        <dbReference type="PROSITE" id="PS51471"/>
    </source>
</evidence>
<dbReference type="GO" id="GO:0006260">
    <property type="term" value="P:DNA replication"/>
    <property type="evidence" value="ECO:0007669"/>
    <property type="project" value="InterPro"/>
</dbReference>
<evidence type="ECO:0000313" key="16">
    <source>
        <dbReference type="EMBL" id="KAF0758257.1"/>
    </source>
</evidence>
<dbReference type="Gene3D" id="2.60.120.590">
    <property type="entry name" value="Alpha-ketoglutarate-dependent dioxygenase AlkB-like"/>
    <property type="match status" value="1"/>
</dbReference>
<evidence type="ECO:0000256" key="13">
    <source>
        <dbReference type="RuleBase" id="RU004070"/>
    </source>
</evidence>
<keyword evidence="10" id="KW-0539">Nucleus</keyword>
<keyword evidence="5" id="KW-0235">DNA replication</keyword>
<evidence type="ECO:0000313" key="17">
    <source>
        <dbReference type="Proteomes" id="UP000478052"/>
    </source>
</evidence>
<reference evidence="16 17" key="1">
    <citation type="submission" date="2019-08" db="EMBL/GenBank/DDBJ databases">
        <title>Whole genome of Aphis craccivora.</title>
        <authorList>
            <person name="Voronova N.V."/>
            <person name="Shulinski R.S."/>
            <person name="Bandarenka Y.V."/>
            <person name="Zhorov D.G."/>
            <person name="Warner D."/>
        </authorList>
    </citation>
    <scope>NUCLEOTIDE SEQUENCE [LARGE SCALE GENOMIC DNA]</scope>
    <source>
        <strain evidence="16">180601</strain>
        <tissue evidence="16">Whole Body</tissue>
    </source>
</reference>
<dbReference type="InterPro" id="IPR012340">
    <property type="entry name" value="NA-bd_OB-fold"/>
</dbReference>
<keyword evidence="17" id="KW-1185">Reference proteome</keyword>
<dbReference type="InterPro" id="IPR058767">
    <property type="entry name" value="MCM8_N"/>
</dbReference>
<dbReference type="Gene3D" id="2.40.50.140">
    <property type="entry name" value="Nucleic acid-binding proteins"/>
    <property type="match status" value="1"/>
</dbReference>
<proteinExistence type="inferred from homology"/>
<dbReference type="InterPro" id="IPR003593">
    <property type="entry name" value="AAA+_ATPase"/>
</dbReference>
<dbReference type="CDD" id="cd17706">
    <property type="entry name" value="MCM"/>
    <property type="match status" value="1"/>
</dbReference>
<comment type="similarity">
    <text evidence="3 13">Belongs to the MCM family.</text>
</comment>
<dbReference type="InterPro" id="IPR027417">
    <property type="entry name" value="P-loop_NTPase"/>
</dbReference>
<feature type="domain" description="Fe2OG dioxygenase" evidence="15">
    <location>
        <begin position="925"/>
        <end position="1046"/>
    </location>
</feature>
<dbReference type="SUPFAM" id="SSF50249">
    <property type="entry name" value="Nucleic acid-binding proteins"/>
    <property type="match status" value="1"/>
</dbReference>
<dbReference type="InterPro" id="IPR056875">
    <property type="entry name" value="MCM8/REC_WHD"/>
</dbReference>
<evidence type="ECO:0000256" key="4">
    <source>
        <dbReference type="ARBA" id="ARBA00012551"/>
    </source>
</evidence>
<evidence type="ECO:0000256" key="1">
    <source>
        <dbReference type="ARBA" id="ARBA00001954"/>
    </source>
</evidence>
<dbReference type="SMART" id="SM00382">
    <property type="entry name" value="AAA"/>
    <property type="match status" value="1"/>
</dbReference>
<dbReference type="SUPFAM" id="SSF51197">
    <property type="entry name" value="Clavaminate synthase-like"/>
    <property type="match status" value="1"/>
</dbReference>
<organism evidence="16 17">
    <name type="scientific">Aphis craccivora</name>
    <name type="common">Cowpea aphid</name>
    <dbReference type="NCBI Taxonomy" id="307492"/>
    <lineage>
        <taxon>Eukaryota</taxon>
        <taxon>Metazoa</taxon>
        <taxon>Ecdysozoa</taxon>
        <taxon>Arthropoda</taxon>
        <taxon>Hexapoda</taxon>
        <taxon>Insecta</taxon>
        <taxon>Pterygota</taxon>
        <taxon>Neoptera</taxon>
        <taxon>Paraneoptera</taxon>
        <taxon>Hemiptera</taxon>
        <taxon>Sternorrhyncha</taxon>
        <taxon>Aphidomorpha</taxon>
        <taxon>Aphidoidea</taxon>
        <taxon>Aphididae</taxon>
        <taxon>Aphidini</taxon>
        <taxon>Aphis</taxon>
        <taxon>Aphis</taxon>
    </lineage>
</organism>
<dbReference type="PROSITE" id="PS00847">
    <property type="entry name" value="MCM_1"/>
    <property type="match status" value="1"/>
</dbReference>